<dbReference type="EMBL" id="CP125942">
    <property type="protein sequence ID" value="XAO46627.1"/>
    <property type="molecule type" value="Genomic_DNA"/>
</dbReference>
<accession>A0AAU6WGG1</accession>
<dbReference type="Pfam" id="PF07751">
    <property type="entry name" value="Abi_2"/>
    <property type="match status" value="1"/>
</dbReference>
<proteinExistence type="predicted"/>
<reference evidence="1 2" key="1">
    <citation type="submission" date="2023-05" db="EMBL/GenBank/DDBJ databases">
        <title>Glutamicibacter sp. B1, complete genome.</title>
        <authorList>
            <person name="Long Y.H."/>
            <person name="Fang T."/>
            <person name="Li X.Y."/>
        </authorList>
    </citation>
    <scope>NUCLEOTIDE SEQUENCE [LARGE SCALE GENOMIC DNA]</scope>
    <source>
        <strain evidence="1 2">B1</strain>
    </source>
</reference>
<name>A0AAU6WGG1_9MICC</name>
<organism evidence="1 2">
    <name type="scientific">Glutamicibacter ectropisis</name>
    <dbReference type="NCBI Taxonomy" id="3046593"/>
    <lineage>
        <taxon>Bacteria</taxon>
        <taxon>Bacillati</taxon>
        <taxon>Actinomycetota</taxon>
        <taxon>Actinomycetes</taxon>
        <taxon>Micrococcales</taxon>
        <taxon>Micrococcaceae</taxon>
        <taxon>Glutamicibacter</taxon>
    </lineage>
</organism>
<evidence type="ECO:0000313" key="2">
    <source>
        <dbReference type="Proteomes" id="UP001486888"/>
    </source>
</evidence>
<sequence>MTGDSIPYLDFPQRVRYLIEREYFDEVALARDEQAFLESINFHYFLGYARNFRKMRREVKGFSSASISELIEVVRLDQELSCLLFEGLRMLEWRLRAAFVDSYCATHESVNSYHVASTYARDELDQPIHEAVLRQVIRSKEPYIVEHISGRGEYASGDSMAKIDELVSGLPIWSVIDSISFGTLVRMIRHARRVSEEDEFMWKLVSSAIETPHQMIHEYLVAAHTLRNLVAHHSRLWMRPTTNTPKFPNTYKREKRNAHPKSMYVMILSLSICLLKVPGGKDFKDRVDELLSTSSAFSHGIRQVFIESKS</sequence>
<dbReference type="Proteomes" id="UP001486888">
    <property type="component" value="Chromosome"/>
</dbReference>
<dbReference type="InterPro" id="IPR011664">
    <property type="entry name" value="Abi_system_AbiD/AbiF-like"/>
</dbReference>
<dbReference type="AlphaFoldDB" id="A0AAU6WGG1"/>
<dbReference type="KEGG" id="gey:QMQ05_03585"/>
<keyword evidence="2" id="KW-1185">Reference proteome</keyword>
<evidence type="ECO:0000313" key="1">
    <source>
        <dbReference type="EMBL" id="XAO46627.1"/>
    </source>
</evidence>
<gene>
    <name evidence="1" type="ORF">QMQ05_03585</name>
</gene>
<dbReference type="RefSeq" id="WP_345473075.1">
    <property type="nucleotide sequence ID" value="NZ_CP125942.1"/>
</dbReference>
<protein>
    <submittedName>
        <fullName evidence="1">Abi family protein</fullName>
    </submittedName>
</protein>